<protein>
    <recommendedName>
        <fullName evidence="2">DUF7580 domain-containing protein</fullName>
    </recommendedName>
</protein>
<keyword evidence="1" id="KW-0732">Signal</keyword>
<dbReference type="PANTHER" id="PTHR35186:SF4">
    <property type="entry name" value="PRION-INHIBITION AND PROPAGATION HELO DOMAIN-CONTAINING PROTEIN"/>
    <property type="match status" value="1"/>
</dbReference>
<dbReference type="AlphaFoldDB" id="M2U0B3"/>
<feature type="domain" description="DUF7580" evidence="2">
    <location>
        <begin position="205"/>
        <end position="577"/>
    </location>
</feature>
<dbReference type="HOGENOM" id="CLU_026305_3_1_1"/>
<name>M2U0B3_COCH5</name>
<evidence type="ECO:0000256" key="1">
    <source>
        <dbReference type="SAM" id="SignalP"/>
    </source>
</evidence>
<dbReference type="EMBL" id="KB445575">
    <property type="protein sequence ID" value="EMD91979.1"/>
    <property type="molecule type" value="Genomic_DNA"/>
</dbReference>
<evidence type="ECO:0000259" key="2">
    <source>
        <dbReference type="Pfam" id="PF24476"/>
    </source>
</evidence>
<sequence>MSGIEVAGLVLGCLPLIIQAIESYNEGLDPIKGFFGRDKELPIFIRKLRAQYDHYDQTIQLLFGSITSDVEFALMMTNPGSSQELWKSKEEALQEKLQTTYKSYQRTILEIEKITKKIASKLDLDRAAEITRNDLEALLAANPKKANDKFEIRKRVRFGMNKKTIKALLEELDECNKSLERFTEKSEKIETYHRATKPSYASRLQRLQRYAKTLHESLSVCWSCSCKSLHRTSLQLELREDVFAPKGQKQLDTLKTSFSVAFSTTASDGSGVPWLIQAAEVRVEEEEEEGEEGEYFVPIASPKPRMTKSVSFGTPPPYAVSDPTKKSLGPHQEVKDLCASIQQLHKNASRIGFSLDSKSKLRGAYPLDTAETYMPTVELVSLEDLLRQPPVINGRRSKLSMRDRYRLALTLASNVLYLNSTPWLANEWAARDIMFHRRSNTAQPINIERPYLAPAVVEAANGTARNMQAGGFRNTVLIALAVALLELYFGVTAEKYQESEAEDEVGDLSKQPGPWKLWALARNWTFNESGNLSAAFQNAIRHCITGSSDPCASLEDAECLQAAVENIVLPLQEELHQFLGKTTR</sequence>
<feature type="signal peptide" evidence="1">
    <location>
        <begin position="1"/>
        <end position="20"/>
    </location>
</feature>
<evidence type="ECO:0000313" key="3">
    <source>
        <dbReference type="EMBL" id="EMD91979.1"/>
    </source>
</evidence>
<dbReference type="Pfam" id="PF24476">
    <property type="entry name" value="DUF7580"/>
    <property type="match status" value="1"/>
</dbReference>
<reference evidence="4" key="2">
    <citation type="journal article" date="2013" name="PLoS Genet.">
        <title>Comparative genome structure, secondary metabolite, and effector coding capacity across Cochliobolus pathogens.</title>
        <authorList>
            <person name="Condon B.J."/>
            <person name="Leng Y."/>
            <person name="Wu D."/>
            <person name="Bushley K.E."/>
            <person name="Ohm R.A."/>
            <person name="Otillar R."/>
            <person name="Martin J."/>
            <person name="Schackwitz W."/>
            <person name="Grimwood J."/>
            <person name="MohdZainudin N."/>
            <person name="Xue C."/>
            <person name="Wang R."/>
            <person name="Manning V.A."/>
            <person name="Dhillon B."/>
            <person name="Tu Z.J."/>
            <person name="Steffenson B.J."/>
            <person name="Salamov A."/>
            <person name="Sun H."/>
            <person name="Lowry S."/>
            <person name="LaButti K."/>
            <person name="Han J."/>
            <person name="Copeland A."/>
            <person name="Lindquist E."/>
            <person name="Barry K."/>
            <person name="Schmutz J."/>
            <person name="Baker S.E."/>
            <person name="Ciuffetti L.M."/>
            <person name="Grigoriev I.V."/>
            <person name="Zhong S."/>
            <person name="Turgeon B.G."/>
        </authorList>
    </citation>
    <scope>NUCLEOTIDE SEQUENCE [LARGE SCALE GENOMIC DNA]</scope>
    <source>
        <strain evidence="4">C5 / ATCC 48332 / race O</strain>
    </source>
</reference>
<dbReference type="InterPro" id="IPR056002">
    <property type="entry name" value="DUF7580"/>
</dbReference>
<reference evidence="3 4" key="1">
    <citation type="journal article" date="2012" name="PLoS Pathog.">
        <title>Diverse lifestyles and strategies of plant pathogenesis encoded in the genomes of eighteen Dothideomycetes fungi.</title>
        <authorList>
            <person name="Ohm R.A."/>
            <person name="Feau N."/>
            <person name="Henrissat B."/>
            <person name="Schoch C.L."/>
            <person name="Horwitz B.A."/>
            <person name="Barry K.W."/>
            <person name="Condon B.J."/>
            <person name="Copeland A.C."/>
            <person name="Dhillon B."/>
            <person name="Glaser F."/>
            <person name="Hesse C.N."/>
            <person name="Kosti I."/>
            <person name="LaButti K."/>
            <person name="Lindquist E.A."/>
            <person name="Lucas S."/>
            <person name="Salamov A.A."/>
            <person name="Bradshaw R.E."/>
            <person name="Ciuffetti L."/>
            <person name="Hamelin R.C."/>
            <person name="Kema G.H.J."/>
            <person name="Lawrence C."/>
            <person name="Scott J.A."/>
            <person name="Spatafora J.W."/>
            <person name="Turgeon B.G."/>
            <person name="de Wit P.J.G.M."/>
            <person name="Zhong S."/>
            <person name="Goodwin S.B."/>
            <person name="Grigoriev I.V."/>
        </authorList>
    </citation>
    <scope>NUCLEOTIDE SEQUENCE [LARGE SCALE GENOMIC DNA]</scope>
    <source>
        <strain evidence="4">C5 / ATCC 48332 / race O</strain>
    </source>
</reference>
<accession>M2U0B3</accession>
<dbReference type="STRING" id="701091.M2U0B3"/>
<dbReference type="OMA" id="LCASIQQ"/>
<keyword evidence="4" id="KW-1185">Reference proteome</keyword>
<evidence type="ECO:0000313" key="4">
    <source>
        <dbReference type="Proteomes" id="UP000016936"/>
    </source>
</evidence>
<dbReference type="Proteomes" id="UP000016936">
    <property type="component" value="Unassembled WGS sequence"/>
</dbReference>
<proteinExistence type="predicted"/>
<dbReference type="PANTHER" id="PTHR35186">
    <property type="entry name" value="ANK_REP_REGION DOMAIN-CONTAINING PROTEIN"/>
    <property type="match status" value="1"/>
</dbReference>
<gene>
    <name evidence="3" type="ORF">COCHEDRAFT_1101008</name>
</gene>
<dbReference type="eggNOG" id="ENOG502SK8M">
    <property type="taxonomic scope" value="Eukaryota"/>
</dbReference>
<feature type="chain" id="PRO_5004026350" description="DUF7580 domain-containing protein" evidence="1">
    <location>
        <begin position="21"/>
        <end position="584"/>
    </location>
</feature>
<dbReference type="OrthoDB" id="3565018at2759"/>
<organism evidence="3 4">
    <name type="scientific">Cochliobolus heterostrophus (strain C5 / ATCC 48332 / race O)</name>
    <name type="common">Southern corn leaf blight fungus</name>
    <name type="synonym">Bipolaris maydis</name>
    <dbReference type="NCBI Taxonomy" id="701091"/>
    <lineage>
        <taxon>Eukaryota</taxon>
        <taxon>Fungi</taxon>
        <taxon>Dikarya</taxon>
        <taxon>Ascomycota</taxon>
        <taxon>Pezizomycotina</taxon>
        <taxon>Dothideomycetes</taxon>
        <taxon>Pleosporomycetidae</taxon>
        <taxon>Pleosporales</taxon>
        <taxon>Pleosporineae</taxon>
        <taxon>Pleosporaceae</taxon>
        <taxon>Bipolaris</taxon>
    </lineage>
</organism>